<dbReference type="GO" id="GO:0005840">
    <property type="term" value="C:ribosome"/>
    <property type="evidence" value="ECO:0007669"/>
    <property type="project" value="UniProtKB-KW"/>
</dbReference>
<evidence type="ECO:0000259" key="3">
    <source>
        <dbReference type="PROSITE" id="PS51186"/>
    </source>
</evidence>
<dbReference type="SUPFAM" id="SSF55729">
    <property type="entry name" value="Acyl-CoA N-acyltransferases (Nat)"/>
    <property type="match status" value="1"/>
</dbReference>
<proteinExistence type="predicted"/>
<dbReference type="InterPro" id="IPR016181">
    <property type="entry name" value="Acyl_CoA_acyltransferase"/>
</dbReference>
<accession>A0A7W6LG13</accession>
<reference evidence="4 5" key="1">
    <citation type="submission" date="2020-08" db="EMBL/GenBank/DDBJ databases">
        <title>Genomic Encyclopedia of Type Strains, Phase IV (KMG-IV): sequencing the most valuable type-strain genomes for metagenomic binning, comparative biology and taxonomic classification.</title>
        <authorList>
            <person name="Goeker M."/>
        </authorList>
    </citation>
    <scope>NUCLEOTIDE SEQUENCE [LARGE SCALE GENOMIC DNA]</scope>
    <source>
        <strain evidence="4 5">DSM 29514</strain>
    </source>
</reference>
<gene>
    <name evidence="4" type="ORF">GGQ72_002187</name>
</gene>
<dbReference type="Gene3D" id="3.40.630.30">
    <property type="match status" value="1"/>
</dbReference>
<protein>
    <submittedName>
        <fullName evidence="4">Ribosomal protein S18 acetylase RimI-like enzyme</fullName>
    </submittedName>
</protein>
<organism evidence="4 5">
    <name type="scientific">Rhizobium rhizoryzae</name>
    <dbReference type="NCBI Taxonomy" id="451876"/>
    <lineage>
        <taxon>Bacteria</taxon>
        <taxon>Pseudomonadati</taxon>
        <taxon>Pseudomonadota</taxon>
        <taxon>Alphaproteobacteria</taxon>
        <taxon>Hyphomicrobiales</taxon>
        <taxon>Rhizobiaceae</taxon>
        <taxon>Rhizobium/Agrobacterium group</taxon>
        <taxon>Rhizobium</taxon>
    </lineage>
</organism>
<feature type="domain" description="N-acetyltransferase" evidence="3">
    <location>
        <begin position="2"/>
        <end position="151"/>
    </location>
</feature>
<comment type="caution">
    <text evidence="4">The sequence shown here is derived from an EMBL/GenBank/DDBJ whole genome shotgun (WGS) entry which is preliminary data.</text>
</comment>
<evidence type="ECO:0000313" key="4">
    <source>
        <dbReference type="EMBL" id="MBB4143688.1"/>
    </source>
</evidence>
<keyword evidence="2" id="KW-0012">Acyltransferase</keyword>
<dbReference type="GO" id="GO:0016747">
    <property type="term" value="F:acyltransferase activity, transferring groups other than amino-acyl groups"/>
    <property type="evidence" value="ECO:0007669"/>
    <property type="project" value="InterPro"/>
</dbReference>
<dbReference type="AlphaFoldDB" id="A0A7W6LG13"/>
<dbReference type="EMBL" id="JACIEC010000001">
    <property type="protein sequence ID" value="MBB4143688.1"/>
    <property type="molecule type" value="Genomic_DNA"/>
</dbReference>
<keyword evidence="1" id="KW-0808">Transferase</keyword>
<dbReference type="PANTHER" id="PTHR43877">
    <property type="entry name" value="AMINOALKYLPHOSPHONATE N-ACETYLTRANSFERASE-RELATED-RELATED"/>
    <property type="match status" value="1"/>
</dbReference>
<sequence>MTEYRRAEETDLTAIVAMLADDALGRTREVVSDPVDRRYVDAFHAIQADPNQMLAVAVDGSGDVVGCLQISFLPGLSRLGLWRGQIESVRVAASQRGKGVGREMIRWAIEACRKRGCGAVQLTSDNRREDAHRFYESLGFEKSHAGFKLNL</sequence>
<keyword evidence="5" id="KW-1185">Reference proteome</keyword>
<evidence type="ECO:0000256" key="2">
    <source>
        <dbReference type="ARBA" id="ARBA00023315"/>
    </source>
</evidence>
<dbReference type="PANTHER" id="PTHR43877:SF2">
    <property type="entry name" value="AMINOALKYLPHOSPHONATE N-ACETYLTRANSFERASE-RELATED"/>
    <property type="match status" value="1"/>
</dbReference>
<dbReference type="PROSITE" id="PS51186">
    <property type="entry name" value="GNAT"/>
    <property type="match status" value="1"/>
</dbReference>
<dbReference type="Pfam" id="PF00583">
    <property type="entry name" value="Acetyltransf_1"/>
    <property type="match status" value="1"/>
</dbReference>
<name>A0A7W6LG13_9HYPH</name>
<evidence type="ECO:0000256" key="1">
    <source>
        <dbReference type="ARBA" id="ARBA00022679"/>
    </source>
</evidence>
<dbReference type="Proteomes" id="UP000519897">
    <property type="component" value="Unassembled WGS sequence"/>
</dbReference>
<dbReference type="InterPro" id="IPR000182">
    <property type="entry name" value="GNAT_dom"/>
</dbReference>
<dbReference type="CDD" id="cd04301">
    <property type="entry name" value="NAT_SF"/>
    <property type="match status" value="1"/>
</dbReference>
<dbReference type="InterPro" id="IPR050832">
    <property type="entry name" value="Bact_Acetyltransf"/>
</dbReference>
<keyword evidence="4" id="KW-0689">Ribosomal protein</keyword>
<dbReference type="RefSeq" id="WP_165133557.1">
    <property type="nucleotide sequence ID" value="NZ_CP049250.1"/>
</dbReference>
<evidence type="ECO:0000313" key="5">
    <source>
        <dbReference type="Proteomes" id="UP000519897"/>
    </source>
</evidence>
<keyword evidence="4" id="KW-0687">Ribonucleoprotein</keyword>